<gene>
    <name evidence="9" type="primary">LOC118405349</name>
</gene>
<evidence type="ECO:0000256" key="1">
    <source>
        <dbReference type="ARBA" id="ARBA00004613"/>
    </source>
</evidence>
<dbReference type="GO" id="GO:0008430">
    <property type="term" value="F:selenium binding"/>
    <property type="evidence" value="ECO:0000318"/>
    <property type="project" value="GO_Central"/>
</dbReference>
<evidence type="ECO:0000256" key="5">
    <source>
        <dbReference type="ARBA" id="ARBA00023180"/>
    </source>
</evidence>
<keyword evidence="4" id="KW-0712">Selenocysteine</keyword>
<dbReference type="KEGG" id="bfo:118405349"/>
<dbReference type="GeneID" id="118405349"/>
<feature type="compositionally biased region" description="Basic and acidic residues" evidence="6">
    <location>
        <begin position="154"/>
        <end position="165"/>
    </location>
</feature>
<protein>
    <submittedName>
        <fullName evidence="9">Selenoprotein P-like</fullName>
    </submittedName>
</protein>
<dbReference type="Proteomes" id="UP000001554">
    <property type="component" value="Chromosome 18"/>
</dbReference>
<dbReference type="RefSeq" id="XP_035660700.1">
    <property type="nucleotide sequence ID" value="XM_035804807.1"/>
</dbReference>
<dbReference type="PANTHER" id="PTHR10105:SF2">
    <property type="entry name" value="AGAP003297-PA"/>
    <property type="match status" value="1"/>
</dbReference>
<evidence type="ECO:0000256" key="3">
    <source>
        <dbReference type="ARBA" id="ARBA00022729"/>
    </source>
</evidence>
<reference evidence="9" key="2">
    <citation type="submission" date="2025-08" db="UniProtKB">
        <authorList>
            <consortium name="RefSeq"/>
        </authorList>
    </citation>
    <scope>IDENTIFICATION</scope>
    <source>
        <strain evidence="9">S238N-H82</strain>
        <tissue evidence="9">Testes</tissue>
    </source>
</reference>
<feature type="domain" description="Selenoprotein P N-terminal" evidence="7">
    <location>
        <begin position="20"/>
        <end position="84"/>
    </location>
</feature>
<feature type="compositionally biased region" description="Polar residues" evidence="6">
    <location>
        <begin position="138"/>
        <end position="153"/>
    </location>
</feature>
<accession>A0A9J7HJG1</accession>
<dbReference type="PANTHER" id="PTHR10105">
    <property type="entry name" value="SELENOPROTEIN P"/>
    <property type="match status" value="1"/>
</dbReference>
<keyword evidence="5" id="KW-0325">Glycoprotein</keyword>
<feature type="region of interest" description="Disordered" evidence="6">
    <location>
        <begin position="89"/>
        <end position="208"/>
    </location>
</feature>
<sequence>MGFMSRVSLRQLEGVVNFGVYQDTPRADVWGLLDGRKDDFIIYDRCGRLARHIRMPEAWLVRPDVEDAIREVYAESPCGNCAFYPDTTPTPILTTTPGSPTDGPDVTTASDIGSGDLDEGFIRDTGTSMDDVDESNAPLHTSTSHQNRTSVNNRTERIMFTEHNTESPQRNSKRHHRRHHHRRHGDHRQEAHSESHHHQRSQDGHTDE</sequence>
<keyword evidence="2" id="KW-0964">Secreted</keyword>
<dbReference type="OrthoDB" id="6134775at2759"/>
<proteinExistence type="predicted"/>
<feature type="compositionally biased region" description="Basic and acidic residues" evidence="6">
    <location>
        <begin position="187"/>
        <end position="208"/>
    </location>
</feature>
<evidence type="ECO:0000256" key="6">
    <source>
        <dbReference type="SAM" id="MobiDB-lite"/>
    </source>
</evidence>
<name>A0A9J7HJG1_BRAFL</name>
<dbReference type="Pfam" id="PF04592">
    <property type="entry name" value="SelP_N"/>
    <property type="match status" value="1"/>
</dbReference>
<dbReference type="GO" id="GO:0005576">
    <property type="term" value="C:extracellular region"/>
    <property type="evidence" value="ECO:0000318"/>
    <property type="project" value="GO_Central"/>
</dbReference>
<comment type="subcellular location">
    <subcellularLocation>
        <location evidence="1">Secreted</location>
    </subcellularLocation>
</comment>
<dbReference type="OMA" id="EHNTESP"/>
<dbReference type="InterPro" id="IPR007671">
    <property type="entry name" value="Selenoprotein-P_N"/>
</dbReference>
<evidence type="ECO:0000313" key="8">
    <source>
        <dbReference type="Proteomes" id="UP000001554"/>
    </source>
</evidence>
<evidence type="ECO:0000256" key="2">
    <source>
        <dbReference type="ARBA" id="ARBA00022525"/>
    </source>
</evidence>
<keyword evidence="8" id="KW-1185">Reference proteome</keyword>
<organism evidence="8 9">
    <name type="scientific">Branchiostoma floridae</name>
    <name type="common">Florida lancelet</name>
    <name type="synonym">Amphioxus</name>
    <dbReference type="NCBI Taxonomy" id="7739"/>
    <lineage>
        <taxon>Eukaryota</taxon>
        <taxon>Metazoa</taxon>
        <taxon>Chordata</taxon>
        <taxon>Cephalochordata</taxon>
        <taxon>Leptocardii</taxon>
        <taxon>Amphioxiformes</taxon>
        <taxon>Branchiostomatidae</taxon>
        <taxon>Branchiostoma</taxon>
    </lineage>
</organism>
<evidence type="ECO:0000313" key="9">
    <source>
        <dbReference type="RefSeq" id="XP_035660700.1"/>
    </source>
</evidence>
<evidence type="ECO:0000259" key="7">
    <source>
        <dbReference type="Pfam" id="PF04592"/>
    </source>
</evidence>
<dbReference type="GO" id="GO:0001887">
    <property type="term" value="P:selenium compound metabolic process"/>
    <property type="evidence" value="ECO:0000318"/>
    <property type="project" value="GO_Central"/>
</dbReference>
<dbReference type="InterPro" id="IPR037941">
    <property type="entry name" value="SeP"/>
</dbReference>
<feature type="compositionally biased region" description="Low complexity" evidence="6">
    <location>
        <begin position="89"/>
        <end position="108"/>
    </location>
</feature>
<keyword evidence="3" id="KW-0732">Signal</keyword>
<feature type="compositionally biased region" description="Basic residues" evidence="6">
    <location>
        <begin position="171"/>
        <end position="186"/>
    </location>
</feature>
<dbReference type="AlphaFoldDB" id="A0A9J7HJG1"/>
<evidence type="ECO:0000256" key="4">
    <source>
        <dbReference type="ARBA" id="ARBA00022933"/>
    </source>
</evidence>
<reference evidence="8" key="1">
    <citation type="journal article" date="2020" name="Nat. Ecol. Evol.">
        <title>Deeply conserved synteny resolves early events in vertebrate evolution.</title>
        <authorList>
            <person name="Simakov O."/>
            <person name="Marletaz F."/>
            <person name="Yue J.X."/>
            <person name="O'Connell B."/>
            <person name="Jenkins J."/>
            <person name="Brandt A."/>
            <person name="Calef R."/>
            <person name="Tung C.H."/>
            <person name="Huang T.K."/>
            <person name="Schmutz J."/>
            <person name="Satoh N."/>
            <person name="Yu J.K."/>
            <person name="Putnam N.H."/>
            <person name="Green R.E."/>
            <person name="Rokhsar D.S."/>
        </authorList>
    </citation>
    <scope>NUCLEOTIDE SEQUENCE [LARGE SCALE GENOMIC DNA]</scope>
    <source>
        <strain evidence="8">S238N-H82</strain>
    </source>
</reference>